<dbReference type="AlphaFoldDB" id="A0A6J6FL31"/>
<accession>A0A6J6FL31</accession>
<dbReference type="GO" id="GO:0005524">
    <property type="term" value="F:ATP binding"/>
    <property type="evidence" value="ECO:0007669"/>
    <property type="project" value="UniProtKB-KW"/>
</dbReference>
<dbReference type="InterPro" id="IPR036759">
    <property type="entry name" value="TPK_catalytic_sf"/>
</dbReference>
<dbReference type="InterPro" id="IPR047795">
    <property type="entry name" value="Put_SteA-like"/>
</dbReference>
<evidence type="ECO:0000256" key="1">
    <source>
        <dbReference type="ARBA" id="ARBA00022679"/>
    </source>
</evidence>
<dbReference type="SUPFAM" id="SSF63999">
    <property type="entry name" value="Thiamin pyrophosphokinase, catalytic domain"/>
    <property type="match status" value="1"/>
</dbReference>
<protein>
    <submittedName>
        <fullName evidence="5">Unannotated protein</fullName>
    </submittedName>
</protein>
<evidence type="ECO:0000313" key="5">
    <source>
        <dbReference type="EMBL" id="CAB4587664.1"/>
    </source>
</evidence>
<dbReference type="EMBL" id="CAEZSR010000203">
    <property type="protein sequence ID" value="CAB4587664.1"/>
    <property type="molecule type" value="Genomic_DNA"/>
</dbReference>
<keyword evidence="3" id="KW-0418">Kinase</keyword>
<proteinExistence type="predicted"/>
<dbReference type="NCBIfam" id="NF040608">
    <property type="entry name" value="division_SteA"/>
    <property type="match status" value="1"/>
</dbReference>
<keyword evidence="2" id="KW-0547">Nucleotide-binding</keyword>
<evidence type="ECO:0000256" key="3">
    <source>
        <dbReference type="ARBA" id="ARBA00022777"/>
    </source>
</evidence>
<keyword evidence="4" id="KW-0067">ATP-binding</keyword>
<name>A0A6J6FL31_9ZZZZ</name>
<dbReference type="GO" id="GO:0009229">
    <property type="term" value="P:thiamine diphosphate biosynthetic process"/>
    <property type="evidence" value="ECO:0007669"/>
    <property type="project" value="InterPro"/>
</dbReference>
<dbReference type="Gene3D" id="3.40.50.10240">
    <property type="entry name" value="Thiamin pyrophosphokinase, catalytic domain"/>
    <property type="match status" value="1"/>
</dbReference>
<dbReference type="GO" id="GO:0016301">
    <property type="term" value="F:kinase activity"/>
    <property type="evidence" value="ECO:0007669"/>
    <property type="project" value="UniProtKB-KW"/>
</dbReference>
<organism evidence="5">
    <name type="scientific">freshwater metagenome</name>
    <dbReference type="NCBI Taxonomy" id="449393"/>
    <lineage>
        <taxon>unclassified sequences</taxon>
        <taxon>metagenomes</taxon>
        <taxon>ecological metagenomes</taxon>
    </lineage>
</organism>
<keyword evidence="1" id="KW-0808">Transferase</keyword>
<evidence type="ECO:0000256" key="2">
    <source>
        <dbReference type="ARBA" id="ARBA00022741"/>
    </source>
</evidence>
<sequence length="382" mass="41495">MSTSRAELAVTARARADRRTKDLVKRLEPGEIAIINHADVDLVAADALVDAGVVAVVNAAASFTGRYPNLGPLQIVRSGAVLLDDVGVGVLERVDEGEVVTIDGDRLIIDGEVVAVGRRQSEDELVARVAEARANVGEQLELFAANTLEYLRRERHLATDNPDLPPSTVDFKGRQVLIVVRGIDFREDLAALHRSGYLREMRPVLIGVDGGADALLQLGHRPDVIIGDMDSVSEDALRCGAELIVHAYAGGRAPGAERLRRLGLSYLLFEATGTSEDIAMLLAYERGAELIVAVGTHNSMEDFLDKGRQGMASTFLVRLKVGRVLVDAKGVNNLYRPVVRGRDVALFAAAMISSLVLVVAVSEPVRLWFRSVWLWLRARIGW</sequence>
<gene>
    <name evidence="5" type="ORF">UFOPK1493_03544</name>
</gene>
<evidence type="ECO:0000256" key="4">
    <source>
        <dbReference type="ARBA" id="ARBA00022840"/>
    </source>
</evidence>
<reference evidence="5" key="1">
    <citation type="submission" date="2020-05" db="EMBL/GenBank/DDBJ databases">
        <authorList>
            <person name="Chiriac C."/>
            <person name="Salcher M."/>
            <person name="Ghai R."/>
            <person name="Kavagutti S V."/>
        </authorList>
    </citation>
    <scope>NUCLEOTIDE SEQUENCE</scope>
</reference>
<dbReference type="GO" id="GO:0004788">
    <property type="term" value="F:thiamine diphosphokinase activity"/>
    <property type="evidence" value="ECO:0007669"/>
    <property type="project" value="InterPro"/>
</dbReference>